<feature type="transmembrane region" description="Helical" evidence="1">
    <location>
        <begin position="51"/>
        <end position="77"/>
    </location>
</feature>
<keyword evidence="3" id="KW-1185">Reference proteome</keyword>
<comment type="caution">
    <text evidence="2">The sequence shown here is derived from an EMBL/GenBank/DDBJ whole genome shotgun (WGS) entry which is preliminary data.</text>
</comment>
<proteinExistence type="predicted"/>
<dbReference type="EMBL" id="JACRSQ010000011">
    <property type="protein sequence ID" value="MBC8543696.1"/>
    <property type="molecule type" value="Genomic_DNA"/>
</dbReference>
<evidence type="ECO:0000313" key="3">
    <source>
        <dbReference type="Proteomes" id="UP000657006"/>
    </source>
</evidence>
<dbReference type="InterPro" id="IPR043765">
    <property type="entry name" value="DUF5711"/>
</dbReference>
<name>A0A926I256_9FIRM</name>
<keyword evidence="1" id="KW-1133">Transmembrane helix</keyword>
<dbReference type="AlphaFoldDB" id="A0A926I256"/>
<protein>
    <submittedName>
        <fullName evidence="2">Uncharacterized protein</fullName>
    </submittedName>
</protein>
<dbReference type="Proteomes" id="UP000657006">
    <property type="component" value="Unassembled WGS sequence"/>
</dbReference>
<gene>
    <name evidence="2" type="ORF">H8730_09075</name>
</gene>
<dbReference type="RefSeq" id="WP_177719939.1">
    <property type="nucleotide sequence ID" value="NZ_JACRSQ010000011.1"/>
</dbReference>
<evidence type="ECO:0000256" key="1">
    <source>
        <dbReference type="SAM" id="Phobius"/>
    </source>
</evidence>
<dbReference type="SUPFAM" id="SSF50998">
    <property type="entry name" value="Quinoprotein alcohol dehydrogenase-like"/>
    <property type="match status" value="1"/>
</dbReference>
<sequence length="435" mass="47084">MKNRDGDTGKIKNWMDMEELSEELMEDDEGTVEQEKEEEVLLREPKSKKKLALLGIVLLCALVLGGFLLSDTFYGIIRRQSNYTLTPSGTEVEYSKEAASSFAVLGDLVLRLGQEGIAALDSSGKVVWDVPFTMTSPNMVTCGDYVAVADRKGTKIILCDKNGLQSEMTAEYPITLHTVNEAGYIAVAVGQDMQNGVALYSNTGELIVKRSTTVSGDGVPMAIALNEDATKMVTSYLVFSGESMKSQVTVFDFSNAADGVTDRILANYSYDATMVVTLAFIQGSCVFVGDNRIGAISMEGNTKEAWSQELLYTIKALAVGEDFFALAYDGGQAGTAQAEPEYDLVLFDKSGVTILQLQIGDITYLDVSNGILVYGQERSYKAISKDGTSQWYYDAPEDTYRLLNLAGGDTVTAVVSGKMKMMSIVGVEETGDSVS</sequence>
<keyword evidence="1" id="KW-0812">Transmembrane</keyword>
<evidence type="ECO:0000313" key="2">
    <source>
        <dbReference type="EMBL" id="MBC8543696.1"/>
    </source>
</evidence>
<keyword evidence="1" id="KW-0472">Membrane</keyword>
<dbReference type="InterPro" id="IPR011047">
    <property type="entry name" value="Quinoprotein_ADH-like_sf"/>
</dbReference>
<accession>A0A926I256</accession>
<dbReference type="Pfam" id="PF18975">
    <property type="entry name" value="DUF5711"/>
    <property type="match status" value="1"/>
</dbReference>
<reference evidence="2" key="1">
    <citation type="submission" date="2020-08" db="EMBL/GenBank/DDBJ databases">
        <title>Genome public.</title>
        <authorList>
            <person name="Liu C."/>
            <person name="Sun Q."/>
        </authorList>
    </citation>
    <scope>NUCLEOTIDE SEQUENCE</scope>
    <source>
        <strain evidence="2">NSJ-32</strain>
    </source>
</reference>
<organism evidence="2 3">
    <name type="scientific">Bianquea renquensis</name>
    <dbReference type="NCBI Taxonomy" id="2763661"/>
    <lineage>
        <taxon>Bacteria</taxon>
        <taxon>Bacillati</taxon>
        <taxon>Bacillota</taxon>
        <taxon>Clostridia</taxon>
        <taxon>Eubacteriales</taxon>
        <taxon>Bianqueaceae</taxon>
        <taxon>Bianquea</taxon>
    </lineage>
</organism>